<dbReference type="SUPFAM" id="SSF88713">
    <property type="entry name" value="Glycoside hydrolase/deacetylase"/>
    <property type="match status" value="1"/>
</dbReference>
<dbReference type="Pfam" id="PF04748">
    <property type="entry name" value="Polysacc_deac_2"/>
    <property type="match status" value="1"/>
</dbReference>
<dbReference type="PANTHER" id="PTHR30105:SF2">
    <property type="entry name" value="DIVERGENT POLYSACCHARIDE DEACETYLASE SUPERFAMILY"/>
    <property type="match status" value="1"/>
</dbReference>
<proteinExistence type="predicted"/>
<accession>A0A8J6M6B4</accession>
<keyword evidence="3" id="KW-1185">Reference proteome</keyword>
<dbReference type="InterPro" id="IPR011330">
    <property type="entry name" value="Glyco_hydro/deAcase_b/a-brl"/>
</dbReference>
<evidence type="ECO:0000256" key="1">
    <source>
        <dbReference type="SAM" id="MobiDB-lite"/>
    </source>
</evidence>
<name>A0A8J6M6B4_9ALTE</name>
<evidence type="ECO:0000313" key="3">
    <source>
        <dbReference type="Proteomes" id="UP000601768"/>
    </source>
</evidence>
<evidence type="ECO:0000313" key="2">
    <source>
        <dbReference type="EMBL" id="MBC3767031.1"/>
    </source>
</evidence>
<feature type="region of interest" description="Disordered" evidence="1">
    <location>
        <begin position="237"/>
        <end position="262"/>
    </location>
</feature>
<feature type="compositionally biased region" description="Low complexity" evidence="1">
    <location>
        <begin position="239"/>
        <end position="253"/>
    </location>
</feature>
<dbReference type="AlphaFoldDB" id="A0A8J6M6B4"/>
<dbReference type="PANTHER" id="PTHR30105">
    <property type="entry name" value="UNCHARACTERIZED YIBQ-RELATED"/>
    <property type="match status" value="1"/>
</dbReference>
<dbReference type="Proteomes" id="UP000601768">
    <property type="component" value="Unassembled WGS sequence"/>
</dbReference>
<dbReference type="Gene3D" id="3.20.20.370">
    <property type="entry name" value="Glycoside hydrolase/deacetylase"/>
    <property type="match status" value="1"/>
</dbReference>
<dbReference type="GO" id="GO:0005975">
    <property type="term" value="P:carbohydrate metabolic process"/>
    <property type="evidence" value="ECO:0007669"/>
    <property type="project" value="InterPro"/>
</dbReference>
<sequence>MTLANVCQAGEVALIIDDMGNTRADEKAFNLPAQVTFAILPHTPYSKEFSQRSDIQGREVMLHMPMESLAGTYPGPGTITSSMVPQLITQKLQSALTDIPNAVGINNHMGSKLTQLTLPMETTMSFLKQHGLYFVDSRTTRYSRAEKIAHENGVVSWHRNVFIDHTLNESDMQRQFDRLMRIAQRYKRAVGIGHPHPKTLRFLQQRLPLLERAGIKLIPVSDLFSGKAASYLLAKQKDSPQPSSISVSQVPEPGAISTTGTQ</sequence>
<reference evidence="2" key="1">
    <citation type="journal article" date="2018" name="Int. J. Syst. Evol. Microbiol.">
        <title>Neptunicella marina gen. nov., sp. nov., isolated from surface seawater.</title>
        <authorList>
            <person name="Liu X."/>
            <person name="Lai Q."/>
            <person name="Du Y."/>
            <person name="Zhang X."/>
            <person name="Liu Z."/>
            <person name="Sun F."/>
            <person name="Shao Z."/>
        </authorList>
    </citation>
    <scope>NUCLEOTIDE SEQUENCE</scope>
    <source>
        <strain evidence="2">S27-2</strain>
    </source>
</reference>
<organism evidence="2 3">
    <name type="scientific">Neptunicella marina</name>
    <dbReference type="NCBI Taxonomy" id="2125989"/>
    <lineage>
        <taxon>Bacteria</taxon>
        <taxon>Pseudomonadati</taxon>
        <taxon>Pseudomonadota</taxon>
        <taxon>Gammaproteobacteria</taxon>
        <taxon>Alteromonadales</taxon>
        <taxon>Alteromonadaceae</taxon>
        <taxon>Neptunicella</taxon>
    </lineage>
</organism>
<gene>
    <name evidence="2" type="ORF">H8B19_14180</name>
</gene>
<protein>
    <submittedName>
        <fullName evidence="2">Divergent polysaccharide deacetylase family protein</fullName>
    </submittedName>
</protein>
<dbReference type="InterPro" id="IPR006837">
    <property type="entry name" value="Divergent_DAC"/>
</dbReference>
<dbReference type="CDD" id="cd10936">
    <property type="entry name" value="CE4_DAC2"/>
    <property type="match status" value="1"/>
</dbReference>
<comment type="caution">
    <text evidence="2">The sequence shown here is derived from an EMBL/GenBank/DDBJ whole genome shotgun (WGS) entry which is preliminary data.</text>
</comment>
<dbReference type="EMBL" id="JACNEP010000013">
    <property type="protein sequence ID" value="MBC3767031.1"/>
    <property type="molecule type" value="Genomic_DNA"/>
</dbReference>
<reference evidence="2" key="2">
    <citation type="submission" date="2020-08" db="EMBL/GenBank/DDBJ databases">
        <authorList>
            <person name="Lai Q."/>
        </authorList>
    </citation>
    <scope>NUCLEOTIDE SEQUENCE</scope>
    <source>
        <strain evidence="2">S27-2</strain>
    </source>
</reference>